<dbReference type="PANTHER" id="PTHR33734">
    <property type="entry name" value="LYSM DOMAIN-CONTAINING GPI-ANCHORED PROTEIN 2"/>
    <property type="match status" value="1"/>
</dbReference>
<dbReference type="PROSITE" id="PS51782">
    <property type="entry name" value="LYSM"/>
    <property type="match status" value="1"/>
</dbReference>
<evidence type="ECO:0000259" key="1">
    <source>
        <dbReference type="PROSITE" id="PS51782"/>
    </source>
</evidence>
<gene>
    <name evidence="2" type="ORF">SBF1_8260002</name>
</gene>
<organism evidence="2 3">
    <name type="scientific">Candidatus Desulfosporosinus infrequens</name>
    <dbReference type="NCBI Taxonomy" id="2043169"/>
    <lineage>
        <taxon>Bacteria</taxon>
        <taxon>Bacillati</taxon>
        <taxon>Bacillota</taxon>
        <taxon>Clostridia</taxon>
        <taxon>Eubacteriales</taxon>
        <taxon>Desulfitobacteriaceae</taxon>
        <taxon>Desulfosporosinus</taxon>
    </lineage>
</organism>
<name>A0A2U3LU30_9FIRM</name>
<dbReference type="EMBL" id="OMOF01000808">
    <property type="protein sequence ID" value="SPF55435.1"/>
    <property type="molecule type" value="Genomic_DNA"/>
</dbReference>
<evidence type="ECO:0000313" key="2">
    <source>
        <dbReference type="EMBL" id="SPF55435.1"/>
    </source>
</evidence>
<dbReference type="Pfam" id="PF01476">
    <property type="entry name" value="LysM"/>
    <property type="match status" value="1"/>
</dbReference>
<dbReference type="SUPFAM" id="SSF54106">
    <property type="entry name" value="LysM domain"/>
    <property type="match status" value="1"/>
</dbReference>
<accession>A0A2U3LU30</accession>
<dbReference type="CDD" id="cd00118">
    <property type="entry name" value="LysM"/>
    <property type="match status" value="1"/>
</dbReference>
<dbReference type="Proteomes" id="UP000238916">
    <property type="component" value="Unassembled WGS sequence"/>
</dbReference>
<dbReference type="AlphaFoldDB" id="A0A2U3LU30"/>
<protein>
    <recommendedName>
        <fullName evidence="1">LysM domain-containing protein</fullName>
    </recommendedName>
</protein>
<dbReference type="InterPro" id="IPR036779">
    <property type="entry name" value="LysM_dom_sf"/>
</dbReference>
<feature type="domain" description="LysM" evidence="1">
    <location>
        <begin position="1"/>
        <end position="46"/>
    </location>
</feature>
<reference evidence="3" key="1">
    <citation type="submission" date="2018-02" db="EMBL/GenBank/DDBJ databases">
        <authorList>
            <person name="Hausmann B."/>
        </authorList>
    </citation>
    <scope>NUCLEOTIDE SEQUENCE [LARGE SCALE GENOMIC DNA]</scope>
    <source>
        <strain evidence="3">Peat soil MAG SbF1</strain>
    </source>
</reference>
<dbReference type="PANTHER" id="PTHR33734:SF22">
    <property type="entry name" value="MEMBRANE-BOUND LYTIC MUREIN TRANSGLYCOSYLASE D"/>
    <property type="match status" value="1"/>
</dbReference>
<dbReference type="Gene3D" id="3.10.350.10">
    <property type="entry name" value="LysM domain"/>
    <property type="match status" value="1"/>
</dbReference>
<dbReference type="OrthoDB" id="9815473at2"/>
<dbReference type="InterPro" id="IPR018392">
    <property type="entry name" value="LysM"/>
</dbReference>
<proteinExistence type="predicted"/>
<evidence type="ECO:0000313" key="3">
    <source>
        <dbReference type="Proteomes" id="UP000238916"/>
    </source>
</evidence>
<dbReference type="SMART" id="SM00257">
    <property type="entry name" value="LysM"/>
    <property type="match status" value="1"/>
</dbReference>
<sequence>MQYTIQPGDSLYSIAMQYGTTVSNLMSLNPQIPNPHEIYTGETITVPSGNQWGGNNWGIIDGAVINDMVEEKDK</sequence>